<dbReference type="Ensembl" id="ENSCAFT00845043300.1">
    <property type="protein sequence ID" value="ENSCAFP00845033935.1"/>
    <property type="gene ID" value="ENSCAFG00845024528.1"/>
</dbReference>
<organism evidence="2 3">
    <name type="scientific">Canis lupus familiaris</name>
    <name type="common">Dog</name>
    <name type="synonym">Canis familiaris</name>
    <dbReference type="NCBI Taxonomy" id="9615"/>
    <lineage>
        <taxon>Eukaryota</taxon>
        <taxon>Metazoa</taxon>
        <taxon>Chordata</taxon>
        <taxon>Craniata</taxon>
        <taxon>Vertebrata</taxon>
        <taxon>Euteleostomi</taxon>
        <taxon>Mammalia</taxon>
        <taxon>Eutheria</taxon>
        <taxon>Laurasiatheria</taxon>
        <taxon>Carnivora</taxon>
        <taxon>Caniformia</taxon>
        <taxon>Canidae</taxon>
        <taxon>Canis</taxon>
    </lineage>
</organism>
<evidence type="ECO:0000313" key="2">
    <source>
        <dbReference type="Ensembl" id="ENSCAFP00845033935.1"/>
    </source>
</evidence>
<reference evidence="2" key="1">
    <citation type="submission" date="2020-03" db="EMBL/GenBank/DDBJ databases">
        <title>Long-read based genome assembly of a Labrador retriever dog.</title>
        <authorList>
            <person name="Eory L."/>
            <person name="Zhang W."/>
            <person name="Schoenebeck J."/>
        </authorList>
    </citation>
    <scope>NUCLEOTIDE SEQUENCE [LARGE SCALE GENOMIC DNA]</scope>
    <source>
        <strain evidence="2">Labrador retriever</strain>
    </source>
</reference>
<dbReference type="GO" id="GO:0016018">
    <property type="term" value="F:cyclosporin A binding"/>
    <property type="evidence" value="ECO:0000318"/>
    <property type="project" value="GO_Central"/>
</dbReference>
<dbReference type="PROSITE" id="PS50072">
    <property type="entry name" value="CSA_PPIASE_2"/>
    <property type="match status" value="1"/>
</dbReference>
<dbReference type="PRINTS" id="PR00153">
    <property type="entry name" value="CSAPPISMRASE"/>
</dbReference>
<dbReference type="SUPFAM" id="SSF50891">
    <property type="entry name" value="Cyclophilin-like"/>
    <property type="match status" value="1"/>
</dbReference>
<keyword evidence="1" id="KW-0697">Rotamase</keyword>
<dbReference type="PANTHER" id="PTHR11071">
    <property type="entry name" value="PEPTIDYL-PROLYL CIS-TRANS ISOMERASE"/>
    <property type="match status" value="1"/>
</dbReference>
<reference evidence="2" key="3">
    <citation type="submission" date="2025-09" db="UniProtKB">
        <authorList>
            <consortium name="Ensembl"/>
        </authorList>
    </citation>
    <scope>IDENTIFICATION</scope>
    <source>
        <strain evidence="2">Boxer</strain>
    </source>
</reference>
<sequence>VCLRFSLPLPLPLCMSGELGVRNRSWGLKDATQQWPVPLFSHIAVDSEPLGCISFELLADRVPETAENFPALSTGEKGFGYKGSCFHRIILGFLRSICRVKAADENFILKHTGPGILSMLNAGPKTNGSRFFICTAKPEWLDGKRVVFGEVREGVNIVEAVVLFGSRNGKTSKRLSLLTVDKSNKFNLHFILTTQPFLL</sequence>
<proteinExistence type="inferred from homology"/>
<dbReference type="Pfam" id="PF00160">
    <property type="entry name" value="Pro_isomerase"/>
    <property type="match status" value="1"/>
</dbReference>
<dbReference type="AlphaFoldDB" id="A0A8I3PMY7"/>
<dbReference type="PANTHER" id="PTHR11071:SF490">
    <property type="entry name" value="PEPTIDYL-PROLYL CIS-TRANS ISOMERASE A"/>
    <property type="match status" value="1"/>
</dbReference>
<evidence type="ECO:0000256" key="1">
    <source>
        <dbReference type="RuleBase" id="RU363019"/>
    </source>
</evidence>
<reference evidence="2" key="2">
    <citation type="submission" date="2025-08" db="UniProtKB">
        <authorList>
            <consortium name="Ensembl"/>
        </authorList>
    </citation>
    <scope>IDENTIFICATION</scope>
    <source>
        <strain evidence="2">Boxer</strain>
    </source>
</reference>
<comment type="catalytic activity">
    <reaction evidence="1">
        <text>[protein]-peptidylproline (omega=180) = [protein]-peptidylproline (omega=0)</text>
        <dbReference type="Rhea" id="RHEA:16237"/>
        <dbReference type="Rhea" id="RHEA-COMP:10747"/>
        <dbReference type="Rhea" id="RHEA-COMP:10748"/>
        <dbReference type="ChEBI" id="CHEBI:83833"/>
        <dbReference type="ChEBI" id="CHEBI:83834"/>
        <dbReference type="EC" id="5.2.1.8"/>
    </reaction>
</comment>
<dbReference type="OrthoDB" id="193499at2759"/>
<protein>
    <recommendedName>
        <fullName evidence="1">Peptidyl-prolyl cis-trans isomerase</fullName>
        <shortName evidence="1">PPIase</shortName>
        <ecNumber evidence="1">5.2.1.8</ecNumber>
    </recommendedName>
</protein>
<dbReference type="GeneTree" id="ENSGT00950000183087"/>
<comment type="similarity">
    <text evidence="1">Belongs to the cyclophilin-type PPIase family.</text>
</comment>
<dbReference type="InterPro" id="IPR029000">
    <property type="entry name" value="Cyclophilin-like_dom_sf"/>
</dbReference>
<dbReference type="Gene3D" id="2.40.100.10">
    <property type="entry name" value="Cyclophilin-like"/>
    <property type="match status" value="1"/>
</dbReference>
<dbReference type="Proteomes" id="UP000805418">
    <property type="component" value="Chromosome 35"/>
</dbReference>
<comment type="function">
    <text evidence="1">PPIases accelerate the folding of proteins. It catalyzes the cis-trans isomerization of proline imidic peptide bonds in oligopeptides.</text>
</comment>
<evidence type="ECO:0000313" key="3">
    <source>
        <dbReference type="Proteomes" id="UP000805418"/>
    </source>
</evidence>
<dbReference type="InterPro" id="IPR002130">
    <property type="entry name" value="Cyclophilin-type_PPIase_dom"/>
</dbReference>
<dbReference type="GO" id="GO:0006457">
    <property type="term" value="P:protein folding"/>
    <property type="evidence" value="ECO:0000318"/>
    <property type="project" value="GO_Central"/>
</dbReference>
<dbReference type="EC" id="5.2.1.8" evidence="1"/>
<keyword evidence="1" id="KW-0413">Isomerase</keyword>
<accession>A0A8I3PMY7</accession>
<dbReference type="GO" id="GO:0003755">
    <property type="term" value="F:peptidyl-prolyl cis-trans isomerase activity"/>
    <property type="evidence" value="ECO:0000318"/>
    <property type="project" value="GO_Central"/>
</dbReference>
<dbReference type="GO" id="GO:0005737">
    <property type="term" value="C:cytoplasm"/>
    <property type="evidence" value="ECO:0000318"/>
    <property type="project" value="GO_Central"/>
</dbReference>
<name>A0A8I3PMY7_CANLF</name>
<keyword evidence="3" id="KW-1185">Reference proteome</keyword>